<dbReference type="OrthoDB" id="4235777at2"/>
<protein>
    <recommendedName>
        <fullName evidence="4">DUF937 domain-containing protein</fullName>
    </recommendedName>
</protein>
<feature type="region of interest" description="Disordered" evidence="1">
    <location>
        <begin position="147"/>
        <end position="167"/>
    </location>
</feature>
<accession>A0A2S0UHR5</accession>
<evidence type="ECO:0000313" key="3">
    <source>
        <dbReference type="Proteomes" id="UP000244496"/>
    </source>
</evidence>
<dbReference type="AlphaFoldDB" id="A0A2S0UHR5"/>
<keyword evidence="3" id="KW-1185">Reference proteome</keyword>
<evidence type="ECO:0008006" key="4">
    <source>
        <dbReference type="Google" id="ProtNLM"/>
    </source>
</evidence>
<gene>
    <name evidence="2" type="ORF">HYN69_01465</name>
</gene>
<dbReference type="RefSeq" id="WP_108434178.1">
    <property type="nucleotide sequence ID" value="NZ_CP028918.1"/>
</dbReference>
<dbReference type="KEGG" id="geh:HYN69_01465"/>
<dbReference type="InterPro" id="IPR045372">
    <property type="entry name" value="YidB"/>
</dbReference>
<dbReference type="Gene3D" id="1.10.10.690">
    <property type="entry name" value="YidB-like"/>
    <property type="match status" value="1"/>
</dbReference>
<proteinExistence type="predicted"/>
<reference evidence="2 3" key="1">
    <citation type="submission" date="2018-04" db="EMBL/GenBank/DDBJ databases">
        <title>Genome sequencing of Gemmobacter.</title>
        <authorList>
            <person name="Yi H."/>
            <person name="Baek M.-G."/>
        </authorList>
    </citation>
    <scope>NUCLEOTIDE SEQUENCE [LARGE SCALE GENOMIC DNA]</scope>
    <source>
        <strain evidence="2 3">HYN0069</strain>
    </source>
</reference>
<evidence type="ECO:0000256" key="1">
    <source>
        <dbReference type="SAM" id="MobiDB-lite"/>
    </source>
</evidence>
<organism evidence="2 3">
    <name type="scientific">Paragemmobacter aquarius</name>
    <dbReference type="NCBI Taxonomy" id="2169400"/>
    <lineage>
        <taxon>Bacteria</taxon>
        <taxon>Pseudomonadati</taxon>
        <taxon>Pseudomonadota</taxon>
        <taxon>Alphaproteobacteria</taxon>
        <taxon>Rhodobacterales</taxon>
        <taxon>Paracoccaceae</taxon>
        <taxon>Paragemmobacter</taxon>
    </lineage>
</organism>
<sequence length="167" mass="16918">MARSTPSLLALLGIATVAGYQNRDKLGDMLGGAGGASGQQPNASGGMFSGGLGGGQGTGSGGGLRGLLGSLGGGGLAGGIGELMERFGQSGHRDRAESWVGSGSNQPIDHSELEQALGHDTLDELAQTTGLSRSEILERLSHNLPQTVDRFTPHGRIPTEDEAQSLL</sequence>
<dbReference type="Pfam" id="PF20159">
    <property type="entry name" value="YidB"/>
    <property type="match status" value="1"/>
</dbReference>
<evidence type="ECO:0000313" key="2">
    <source>
        <dbReference type="EMBL" id="AWB47349.1"/>
    </source>
</evidence>
<dbReference type="SUPFAM" id="SSF140804">
    <property type="entry name" value="YidB-like"/>
    <property type="match status" value="1"/>
</dbReference>
<dbReference type="InterPro" id="IPR027405">
    <property type="entry name" value="YidB-like"/>
</dbReference>
<dbReference type="Proteomes" id="UP000244496">
    <property type="component" value="Chromosome"/>
</dbReference>
<dbReference type="EMBL" id="CP028918">
    <property type="protein sequence ID" value="AWB47349.1"/>
    <property type="molecule type" value="Genomic_DNA"/>
</dbReference>
<name>A0A2S0UHR5_9RHOB</name>